<sequence length="423" mass="47862">MMTRRLFLCSSCLVGLYRTGYLQVDAAWRRASTPFVQLRRFLRTSSVRFSPAEKNQVIPHDMFQEAREGSDGSSAKTAFLDTVEGYQLREIHRRGHIEFINVALKFMKEFGVEKDLECYKKILNVFPRGKYIPQNTFQDMLFHFPMHVDTAVKILDQMEDNGVMPDQDTGKMLTEQFGAYSIPKRKYMRMMYWMPKFKNMSPWPLPRPVPDDAKQLAYLGMERLGSVDPATQIVEYDTADVPDSIDKTWIVSAQSPEQVEMITSHPSDSPVYVEGAFNLYLRNASISYFVLRADPRNKEEKEAIDKLFEENADDSVRNVTSIFEPSTGKPTVEKAIIAPTSVHCQDDGIILGICATGTSSKDSLLSWVRLMQRSIPRLGEVPVLFTFRSPLGAVIPVAESASDSSSAQPKQTKGSQDTEAKPH</sequence>
<keyword evidence="7" id="KW-0399">Innate immunity</keyword>
<evidence type="ECO:0000256" key="7">
    <source>
        <dbReference type="ARBA" id="ARBA00022588"/>
    </source>
</evidence>
<keyword evidence="13" id="KW-0732">Signal</keyword>
<protein>
    <recommendedName>
        <fullName evidence="5">Evolutionarily conserved signaling intermediate in Toll pathway, mitochondrial</fullName>
    </recommendedName>
</protein>
<evidence type="ECO:0000256" key="9">
    <source>
        <dbReference type="ARBA" id="ARBA00022946"/>
    </source>
</evidence>
<dbReference type="InterPro" id="IPR029342">
    <property type="entry name" value="ECIST_C"/>
</dbReference>
<proteinExistence type="inferred from homology"/>
<keyword evidence="9" id="KW-0809">Transit peptide</keyword>
<keyword evidence="10" id="KW-0496">Mitochondrion</keyword>
<dbReference type="Pfam" id="PF06239">
    <property type="entry name" value="ECSIT_N"/>
    <property type="match status" value="1"/>
</dbReference>
<dbReference type="InterPro" id="IPR010418">
    <property type="entry name" value="ECSIT"/>
</dbReference>
<reference evidence="14" key="1">
    <citation type="submission" date="2020-11" db="EMBL/GenBank/DDBJ databases">
        <authorList>
            <person name="Tran Van P."/>
        </authorList>
    </citation>
    <scope>NUCLEOTIDE SEQUENCE</scope>
</reference>
<evidence type="ECO:0000256" key="13">
    <source>
        <dbReference type="SAM" id="SignalP"/>
    </source>
</evidence>
<evidence type="ECO:0000313" key="14">
    <source>
        <dbReference type="EMBL" id="CAD7227873.1"/>
    </source>
</evidence>
<organism evidence="14">
    <name type="scientific">Cyprideis torosa</name>
    <dbReference type="NCBI Taxonomy" id="163714"/>
    <lineage>
        <taxon>Eukaryota</taxon>
        <taxon>Metazoa</taxon>
        <taxon>Ecdysozoa</taxon>
        <taxon>Arthropoda</taxon>
        <taxon>Crustacea</taxon>
        <taxon>Oligostraca</taxon>
        <taxon>Ostracoda</taxon>
        <taxon>Podocopa</taxon>
        <taxon>Podocopida</taxon>
        <taxon>Cytherocopina</taxon>
        <taxon>Cytheroidea</taxon>
        <taxon>Cytherideidae</taxon>
        <taxon>Cyprideis</taxon>
    </lineage>
</organism>
<evidence type="ECO:0000256" key="4">
    <source>
        <dbReference type="ARBA" id="ARBA00007674"/>
    </source>
</evidence>
<dbReference type="GO" id="GO:0007178">
    <property type="term" value="P:cell surface receptor protein serine/threonine kinase signaling pathway"/>
    <property type="evidence" value="ECO:0007669"/>
    <property type="project" value="TreeGrafter"/>
</dbReference>
<dbReference type="SMART" id="SM01284">
    <property type="entry name" value="ECSIT_Cterm"/>
    <property type="match status" value="1"/>
</dbReference>
<dbReference type="GO" id="GO:0005739">
    <property type="term" value="C:mitochondrion"/>
    <property type="evidence" value="ECO:0007669"/>
    <property type="project" value="UniProtKB-SubCell"/>
</dbReference>
<dbReference type="EMBL" id="OB661290">
    <property type="protein sequence ID" value="CAD7227873.1"/>
    <property type="molecule type" value="Genomic_DNA"/>
</dbReference>
<evidence type="ECO:0000256" key="6">
    <source>
        <dbReference type="ARBA" id="ARBA00022490"/>
    </source>
</evidence>
<feature type="signal peptide" evidence="13">
    <location>
        <begin position="1"/>
        <end position="22"/>
    </location>
</feature>
<evidence type="ECO:0000256" key="11">
    <source>
        <dbReference type="ARBA" id="ARBA00023242"/>
    </source>
</evidence>
<comment type="subcellular location">
    <subcellularLocation>
        <location evidence="3">Cytoplasm</location>
    </subcellularLocation>
    <subcellularLocation>
        <location evidence="2">Mitochondrion</location>
    </subcellularLocation>
    <subcellularLocation>
        <location evidence="1">Nucleus</location>
    </subcellularLocation>
</comment>
<feature type="compositionally biased region" description="Polar residues" evidence="12">
    <location>
        <begin position="401"/>
        <end position="415"/>
    </location>
</feature>
<dbReference type="AlphaFoldDB" id="A0A7R8WBC6"/>
<evidence type="ECO:0000256" key="12">
    <source>
        <dbReference type="SAM" id="MobiDB-lite"/>
    </source>
</evidence>
<name>A0A7R8WBC6_9CRUS</name>
<evidence type="ECO:0000256" key="8">
    <source>
        <dbReference type="ARBA" id="ARBA00022859"/>
    </source>
</evidence>
<accession>A0A7R8WBC6</accession>
<dbReference type="InterPro" id="IPR046448">
    <property type="entry name" value="ECSIT_N"/>
</dbReference>
<dbReference type="GO" id="GO:0005634">
    <property type="term" value="C:nucleus"/>
    <property type="evidence" value="ECO:0007669"/>
    <property type="project" value="UniProtKB-SubCell"/>
</dbReference>
<dbReference type="GO" id="GO:0045087">
    <property type="term" value="P:innate immune response"/>
    <property type="evidence" value="ECO:0007669"/>
    <property type="project" value="UniProtKB-KW"/>
</dbReference>
<dbReference type="PANTHER" id="PTHR13113">
    <property type="entry name" value="ECSIT EVOLUTIONARILY CONSERVED SIGNALING INTERMEDIATE IN TOLL PATHWAYS"/>
    <property type="match status" value="1"/>
</dbReference>
<dbReference type="OrthoDB" id="10064298at2759"/>
<gene>
    <name evidence="14" type="ORF">CTOB1V02_LOCUS5767</name>
</gene>
<evidence type="ECO:0000256" key="3">
    <source>
        <dbReference type="ARBA" id="ARBA00004496"/>
    </source>
</evidence>
<evidence type="ECO:0000256" key="5">
    <source>
        <dbReference type="ARBA" id="ARBA00019998"/>
    </source>
</evidence>
<dbReference type="PANTHER" id="PTHR13113:SF1">
    <property type="entry name" value="EVOLUTIONARILY CONSERVED SIGNALING INTERMEDIATE IN TOLL PATHWAY, MITOCHONDRIAL"/>
    <property type="match status" value="1"/>
</dbReference>
<keyword evidence="8" id="KW-0391">Immunity</keyword>
<evidence type="ECO:0000256" key="10">
    <source>
        <dbReference type="ARBA" id="ARBA00023128"/>
    </source>
</evidence>
<comment type="similarity">
    <text evidence="4">Belongs to the ECSIT family.</text>
</comment>
<feature type="chain" id="PRO_5043837364" description="Evolutionarily conserved signaling intermediate in Toll pathway, mitochondrial" evidence="13">
    <location>
        <begin position="23"/>
        <end position="423"/>
    </location>
</feature>
<keyword evidence="11" id="KW-0539">Nucleus</keyword>
<feature type="region of interest" description="Disordered" evidence="12">
    <location>
        <begin position="398"/>
        <end position="423"/>
    </location>
</feature>
<evidence type="ECO:0000256" key="2">
    <source>
        <dbReference type="ARBA" id="ARBA00004173"/>
    </source>
</evidence>
<keyword evidence="6" id="KW-0963">Cytoplasm</keyword>
<dbReference type="Pfam" id="PF14784">
    <property type="entry name" value="ECSIT_C"/>
    <property type="match status" value="1"/>
</dbReference>
<evidence type="ECO:0000256" key="1">
    <source>
        <dbReference type="ARBA" id="ARBA00004123"/>
    </source>
</evidence>